<name>A0A8S5SK34_9CAUD</name>
<evidence type="ECO:0000313" key="2">
    <source>
        <dbReference type="EMBL" id="DAF51280.1"/>
    </source>
</evidence>
<sequence length="56" mass="6028">MTPQTQQVDAIAVIEGLSAEIAAMISRAVVAEKRAEAAEKRAVALEEEISKMKESK</sequence>
<reference evidence="2" key="1">
    <citation type="journal article" date="2021" name="Proc. Natl. Acad. Sci. U.S.A.">
        <title>A Catalog of Tens of Thousands of Viruses from Human Metagenomes Reveals Hidden Associations with Chronic Diseases.</title>
        <authorList>
            <person name="Tisza M.J."/>
            <person name="Buck C.B."/>
        </authorList>
    </citation>
    <scope>NUCLEOTIDE SEQUENCE</scope>
    <source>
        <strain evidence="2">CtRGj11</strain>
    </source>
</reference>
<protein>
    <submittedName>
        <fullName evidence="2">Uncharacterized protein</fullName>
    </submittedName>
</protein>
<organism evidence="2">
    <name type="scientific">Siphoviridae sp. ctRGj11</name>
    <dbReference type="NCBI Taxonomy" id="2827868"/>
    <lineage>
        <taxon>Viruses</taxon>
        <taxon>Duplodnaviria</taxon>
        <taxon>Heunggongvirae</taxon>
        <taxon>Uroviricota</taxon>
        <taxon>Caudoviricetes</taxon>
    </lineage>
</organism>
<dbReference type="EMBL" id="BK032613">
    <property type="protein sequence ID" value="DAF51280.1"/>
    <property type="molecule type" value="Genomic_DNA"/>
</dbReference>
<feature type="coiled-coil region" evidence="1">
    <location>
        <begin position="21"/>
        <end position="55"/>
    </location>
</feature>
<proteinExistence type="predicted"/>
<accession>A0A8S5SK34</accession>
<evidence type="ECO:0000256" key="1">
    <source>
        <dbReference type="SAM" id="Coils"/>
    </source>
</evidence>
<keyword evidence="1" id="KW-0175">Coiled coil</keyword>